<sequence length="324" mass="36778">MSNFLFNEEEINGLSNANEIKQKAVAIKKRFDQKRQFYHSLRNQLAIAESWDELNIMLIEFDTNFFNAWNAKWTSSIAKAPTSQNVIPYFQEGMDAFTPVQEFIENILSPQKMVMEEVQIFKSQVLLEMQNEIQSLTISVQSKVDEGIKQLLGLKSELGLQKNFGENIKSELESSTKSKKFYLWAFILILALMPVNTLIISKLTMIDAGASNAMIIQSYIGRVVGAISMLALSYFFFSQFKLHQMMELRYTHLSGFLGGGATYISTLVGTEDIEIKKEINKQLAGLFMQLDEVSSLVKKNNHPADVSIEGMIKLLEQINKVAKK</sequence>
<accession>A0ABT4YMR4</accession>
<dbReference type="Proteomes" id="UP001210678">
    <property type="component" value="Unassembled WGS sequence"/>
</dbReference>
<name>A0ABT4YMR4_9VIBR</name>
<evidence type="ECO:0000313" key="3">
    <source>
        <dbReference type="Proteomes" id="UP001210678"/>
    </source>
</evidence>
<comment type="caution">
    <text evidence="2">The sequence shown here is derived from an EMBL/GenBank/DDBJ whole genome shotgun (WGS) entry which is preliminary data.</text>
</comment>
<keyword evidence="1" id="KW-1133">Transmembrane helix</keyword>
<evidence type="ECO:0000256" key="1">
    <source>
        <dbReference type="SAM" id="Phobius"/>
    </source>
</evidence>
<feature type="transmembrane region" description="Helical" evidence="1">
    <location>
        <begin position="181"/>
        <end position="199"/>
    </location>
</feature>
<keyword evidence="1" id="KW-0472">Membrane</keyword>
<feature type="transmembrane region" description="Helical" evidence="1">
    <location>
        <begin position="219"/>
        <end position="237"/>
    </location>
</feature>
<dbReference type="RefSeq" id="WP_272132992.1">
    <property type="nucleotide sequence ID" value="NZ_JAQLOI010000001.1"/>
</dbReference>
<keyword evidence="3" id="KW-1185">Reference proteome</keyword>
<gene>
    <name evidence="2" type="ORF">PGX00_03685</name>
</gene>
<organism evidence="2 3">
    <name type="scientific">Vibrio algarum</name>
    <dbReference type="NCBI Taxonomy" id="3020714"/>
    <lineage>
        <taxon>Bacteria</taxon>
        <taxon>Pseudomonadati</taxon>
        <taxon>Pseudomonadota</taxon>
        <taxon>Gammaproteobacteria</taxon>
        <taxon>Vibrionales</taxon>
        <taxon>Vibrionaceae</taxon>
        <taxon>Vibrio</taxon>
    </lineage>
</organism>
<keyword evidence="1" id="KW-0812">Transmembrane</keyword>
<dbReference type="EMBL" id="JAQLOI010000001">
    <property type="protein sequence ID" value="MDB1122844.1"/>
    <property type="molecule type" value="Genomic_DNA"/>
</dbReference>
<protein>
    <submittedName>
        <fullName evidence="2">Uncharacterized protein</fullName>
    </submittedName>
</protein>
<proteinExistence type="predicted"/>
<evidence type="ECO:0000313" key="2">
    <source>
        <dbReference type="EMBL" id="MDB1122844.1"/>
    </source>
</evidence>
<reference evidence="2 3" key="1">
    <citation type="submission" date="2023-01" db="EMBL/GenBank/DDBJ databases">
        <title>Vibrio sp. KJ40-1 sp.nov, isolated from marine algae.</title>
        <authorList>
            <person name="Butt M."/>
            <person name="Kim J.M.J."/>
            <person name="Jeon C.O.C."/>
        </authorList>
    </citation>
    <scope>NUCLEOTIDE SEQUENCE [LARGE SCALE GENOMIC DNA]</scope>
    <source>
        <strain evidence="2 3">KJ40-1</strain>
    </source>
</reference>